<evidence type="ECO:0000256" key="10">
    <source>
        <dbReference type="PROSITE-ProRule" id="PRU00176"/>
    </source>
</evidence>
<dbReference type="InterPro" id="IPR048289">
    <property type="entry name" value="RRM2_NsCP33-like"/>
</dbReference>
<keyword evidence="8" id="KW-0809">Transit peptide</keyword>
<keyword evidence="2" id="KW-0150">Chloroplast</keyword>
<keyword evidence="7 10" id="KW-0694">RNA-binding</keyword>
<keyword evidence="6" id="KW-0677">Repeat</keyword>
<dbReference type="Proteomes" id="UP001497457">
    <property type="component" value="Chromosome 16b"/>
</dbReference>
<keyword evidence="5" id="KW-0507">mRNA processing</keyword>
<dbReference type="PROSITE" id="PS50102">
    <property type="entry name" value="RRM"/>
    <property type="match status" value="2"/>
</dbReference>
<evidence type="ECO:0000256" key="1">
    <source>
        <dbReference type="ARBA" id="ARBA00004229"/>
    </source>
</evidence>
<evidence type="ECO:0000256" key="3">
    <source>
        <dbReference type="ARBA" id="ARBA00022553"/>
    </source>
</evidence>
<dbReference type="InterPro" id="IPR012677">
    <property type="entry name" value="Nucleotide-bd_a/b_plait_sf"/>
</dbReference>
<dbReference type="CDD" id="cd21608">
    <property type="entry name" value="RRM2_NsCP33_like"/>
    <property type="match status" value="1"/>
</dbReference>
<comment type="subcellular location">
    <subcellularLocation>
        <location evidence="1">Plastid</location>
        <location evidence="1">Chloroplast</location>
    </subcellularLocation>
</comment>
<reference evidence="13" key="1">
    <citation type="submission" date="2024-10" db="EMBL/GenBank/DDBJ databases">
        <authorList>
            <person name="Ryan C."/>
        </authorList>
    </citation>
    <scope>NUCLEOTIDE SEQUENCE [LARGE SCALE GENOMIC DNA]</scope>
</reference>
<dbReference type="InterPro" id="IPR035979">
    <property type="entry name" value="RBD_domain_sf"/>
</dbReference>
<sequence>MAATLFSTSLSPQFLSLSAKSTPAAPSTAAIAVAFPSGPPQLRALSAAGAAGWKPLAPVRAAAAVAEELEADEQAGGEEEFSADLRIFVGNLPFSVDSAQLAGLFEQAGSVEMVEVIYDKLTGRSRGFGFVTMSSVEEVEAAVEQFNGYVLDGRSLKVNSGPAPPRDQSSPRGPRGEANRVYVGNLSWGVDNSALANLFNEQGEVLEARIIYDRETGRSRGFGFVTYGSSKEVENAISNLDGADLDGRQIRVTVAESKPPRQQY</sequence>
<dbReference type="InterPro" id="IPR050502">
    <property type="entry name" value="Euk_RNA-bind_prot"/>
</dbReference>
<proteinExistence type="predicted"/>
<dbReference type="GO" id="GO:0009409">
    <property type="term" value="P:response to cold"/>
    <property type="evidence" value="ECO:0007669"/>
    <property type="project" value="UniProtKB-ARBA"/>
</dbReference>
<accession>A0ABC8YBZ6</accession>
<dbReference type="AlphaFoldDB" id="A0ABC8YBZ6"/>
<evidence type="ECO:0000256" key="4">
    <source>
        <dbReference type="ARBA" id="ARBA00022640"/>
    </source>
</evidence>
<keyword evidence="9" id="KW-0687">Ribonucleoprotein</keyword>
<feature type="domain" description="RRM" evidence="12">
    <location>
        <begin position="179"/>
        <end position="257"/>
    </location>
</feature>
<gene>
    <name evidence="13" type="ORF">URODEC1_LOCUS32051</name>
</gene>
<dbReference type="FunFam" id="3.30.70.330:FF:000423">
    <property type="entry name" value="Ribonucleoprotein A, chloroplastic"/>
    <property type="match status" value="1"/>
</dbReference>
<dbReference type="FunFam" id="3.30.70.330:FF:000357">
    <property type="entry name" value="Ribonucleoprotein A, chloroplastic"/>
    <property type="match status" value="1"/>
</dbReference>
<dbReference type="PANTHER" id="PTHR48025:SF1">
    <property type="entry name" value="RRM DOMAIN-CONTAINING PROTEIN"/>
    <property type="match status" value="1"/>
</dbReference>
<name>A0ABC8YBZ6_9POAL</name>
<evidence type="ECO:0000259" key="12">
    <source>
        <dbReference type="PROSITE" id="PS50102"/>
    </source>
</evidence>
<organism evidence="13 14">
    <name type="scientific">Urochloa decumbens</name>
    <dbReference type="NCBI Taxonomy" id="240449"/>
    <lineage>
        <taxon>Eukaryota</taxon>
        <taxon>Viridiplantae</taxon>
        <taxon>Streptophyta</taxon>
        <taxon>Embryophyta</taxon>
        <taxon>Tracheophyta</taxon>
        <taxon>Spermatophyta</taxon>
        <taxon>Magnoliopsida</taxon>
        <taxon>Liliopsida</taxon>
        <taxon>Poales</taxon>
        <taxon>Poaceae</taxon>
        <taxon>PACMAD clade</taxon>
        <taxon>Panicoideae</taxon>
        <taxon>Panicodae</taxon>
        <taxon>Paniceae</taxon>
        <taxon>Melinidinae</taxon>
        <taxon>Urochloa</taxon>
    </lineage>
</organism>
<dbReference type="PANTHER" id="PTHR48025">
    <property type="entry name" value="OS02G0815200 PROTEIN"/>
    <property type="match status" value="1"/>
</dbReference>
<dbReference type="Gene3D" id="3.30.70.330">
    <property type="match status" value="2"/>
</dbReference>
<evidence type="ECO:0000256" key="6">
    <source>
        <dbReference type="ARBA" id="ARBA00022737"/>
    </source>
</evidence>
<feature type="region of interest" description="Disordered" evidence="11">
    <location>
        <begin position="157"/>
        <end position="177"/>
    </location>
</feature>
<evidence type="ECO:0000313" key="14">
    <source>
        <dbReference type="Proteomes" id="UP001497457"/>
    </source>
</evidence>
<dbReference type="EMBL" id="OZ075126">
    <property type="protein sequence ID" value="CAL4939654.1"/>
    <property type="molecule type" value="Genomic_DNA"/>
</dbReference>
<feature type="domain" description="RRM" evidence="12">
    <location>
        <begin position="85"/>
        <end position="163"/>
    </location>
</feature>
<keyword evidence="3" id="KW-0597">Phosphoprotein</keyword>
<evidence type="ECO:0000256" key="11">
    <source>
        <dbReference type="SAM" id="MobiDB-lite"/>
    </source>
</evidence>
<keyword evidence="14" id="KW-1185">Reference proteome</keyword>
<dbReference type="GO" id="GO:0009507">
    <property type="term" value="C:chloroplast"/>
    <property type="evidence" value="ECO:0007669"/>
    <property type="project" value="UniProtKB-SubCell"/>
</dbReference>
<dbReference type="InterPro" id="IPR000504">
    <property type="entry name" value="RRM_dom"/>
</dbReference>
<dbReference type="GO" id="GO:0006397">
    <property type="term" value="P:mRNA processing"/>
    <property type="evidence" value="ECO:0007669"/>
    <property type="project" value="UniProtKB-KW"/>
</dbReference>
<dbReference type="SUPFAM" id="SSF54928">
    <property type="entry name" value="RNA-binding domain, RBD"/>
    <property type="match status" value="2"/>
</dbReference>
<dbReference type="Pfam" id="PF00076">
    <property type="entry name" value="RRM_1"/>
    <property type="match status" value="2"/>
</dbReference>
<evidence type="ECO:0000313" key="13">
    <source>
        <dbReference type="EMBL" id="CAL4939654.1"/>
    </source>
</evidence>
<keyword evidence="4" id="KW-0934">Plastid</keyword>
<evidence type="ECO:0000256" key="5">
    <source>
        <dbReference type="ARBA" id="ARBA00022664"/>
    </source>
</evidence>
<evidence type="ECO:0000256" key="7">
    <source>
        <dbReference type="ARBA" id="ARBA00022884"/>
    </source>
</evidence>
<dbReference type="GO" id="GO:1990904">
    <property type="term" value="C:ribonucleoprotein complex"/>
    <property type="evidence" value="ECO:0007669"/>
    <property type="project" value="UniProtKB-KW"/>
</dbReference>
<dbReference type="SMART" id="SM00360">
    <property type="entry name" value="RRM"/>
    <property type="match status" value="2"/>
</dbReference>
<evidence type="ECO:0000256" key="2">
    <source>
        <dbReference type="ARBA" id="ARBA00022528"/>
    </source>
</evidence>
<evidence type="ECO:0000256" key="8">
    <source>
        <dbReference type="ARBA" id="ARBA00022946"/>
    </source>
</evidence>
<evidence type="ECO:0000256" key="9">
    <source>
        <dbReference type="ARBA" id="ARBA00023274"/>
    </source>
</evidence>
<dbReference type="GO" id="GO:0003723">
    <property type="term" value="F:RNA binding"/>
    <property type="evidence" value="ECO:0007669"/>
    <property type="project" value="UniProtKB-UniRule"/>
</dbReference>
<protein>
    <recommendedName>
        <fullName evidence="12">RRM domain-containing protein</fullName>
    </recommendedName>
</protein>